<dbReference type="Gene3D" id="1.10.10.10">
    <property type="entry name" value="Winged helix-like DNA-binding domain superfamily/Winged helix DNA-binding domain"/>
    <property type="match status" value="1"/>
</dbReference>
<evidence type="ECO:0000259" key="2">
    <source>
        <dbReference type="Pfam" id="PF13518"/>
    </source>
</evidence>
<evidence type="ECO:0000313" key="8">
    <source>
        <dbReference type="EMBL" id="QIS24741.1"/>
    </source>
</evidence>
<evidence type="ECO:0000313" key="6">
    <source>
        <dbReference type="EMBL" id="QIS24736.1"/>
    </source>
</evidence>
<gene>
    <name evidence="4" type="ORF">F6W96_38595</name>
    <name evidence="5" type="ORF">F6W96_38785</name>
    <name evidence="6" type="ORF">F6W96_39020</name>
    <name evidence="7" type="ORF">F6W96_39095</name>
    <name evidence="8" type="ORF">F6W96_39125</name>
    <name evidence="9" type="ORF">F6W96_39335</name>
    <name evidence="10" type="ORF">F6W96_39380</name>
    <name evidence="11" type="ORF">F6W96_40230</name>
    <name evidence="12" type="ORF">F6W96_40300</name>
</gene>
<reference evidence="8 13" key="1">
    <citation type="journal article" date="2019" name="ACS Chem. Biol.">
        <title>Identification and Mobilization of a Cryptic Antibiotic Biosynthesis Gene Locus from a Human-Pathogenic Nocardia Isolate.</title>
        <authorList>
            <person name="Herisse M."/>
            <person name="Ishida K."/>
            <person name="Porter J.L."/>
            <person name="Howden B."/>
            <person name="Hertweck C."/>
            <person name="Stinear T.P."/>
            <person name="Pidot S.J."/>
        </authorList>
    </citation>
    <scope>NUCLEOTIDE SEQUENCE [LARGE SCALE GENOMIC DNA]</scope>
    <source>
        <strain evidence="8 13">AUSMDU00012715</strain>
    </source>
</reference>
<evidence type="ECO:0000313" key="9">
    <source>
        <dbReference type="EMBL" id="QIS24748.1"/>
    </source>
</evidence>
<dbReference type="EMBL" id="CP046173">
    <property type="protein sequence ID" value="QIS24728.1"/>
    <property type="molecule type" value="Genomic_DNA"/>
</dbReference>
<dbReference type="EMBL" id="CP046173">
    <property type="protein sequence ID" value="QIS24766.1"/>
    <property type="molecule type" value="Genomic_DNA"/>
</dbReference>
<name>A0A6G9ZH66_9NOCA</name>
<protein>
    <submittedName>
        <fullName evidence="8">IS630 family transposase</fullName>
    </submittedName>
</protein>
<evidence type="ECO:0000313" key="12">
    <source>
        <dbReference type="EMBL" id="QIS24771.1"/>
    </source>
</evidence>
<proteinExistence type="predicted"/>
<dbReference type="InterPro" id="IPR047655">
    <property type="entry name" value="Transpos_IS630-like"/>
</dbReference>
<dbReference type="EMBL" id="CP046173">
    <property type="protein sequence ID" value="QIS24771.1"/>
    <property type="molecule type" value="Genomic_DNA"/>
</dbReference>
<dbReference type="Proteomes" id="UP000500953">
    <property type="component" value="Chromosome"/>
</dbReference>
<evidence type="ECO:0000259" key="3">
    <source>
        <dbReference type="Pfam" id="PF13592"/>
    </source>
</evidence>
<dbReference type="EMBL" id="CP046173">
    <property type="protein sequence ID" value="QIS24736.1"/>
    <property type="molecule type" value="Genomic_DNA"/>
</dbReference>
<dbReference type="EMBL" id="CP046173">
    <property type="protein sequence ID" value="QIS24741.1"/>
    <property type="molecule type" value="Genomic_DNA"/>
</dbReference>
<dbReference type="EMBL" id="CP046173">
    <property type="protein sequence ID" value="QIS24738.1"/>
    <property type="molecule type" value="Genomic_DNA"/>
</dbReference>
<feature type="domain" description="Winged helix-turn helix" evidence="3">
    <location>
        <begin position="94"/>
        <end position="151"/>
    </location>
</feature>
<dbReference type="InterPro" id="IPR038717">
    <property type="entry name" value="Tc1-like_DDE_dom"/>
</dbReference>
<evidence type="ECO:0000313" key="10">
    <source>
        <dbReference type="EMBL" id="QIS24750.1"/>
    </source>
</evidence>
<evidence type="ECO:0000313" key="5">
    <source>
        <dbReference type="EMBL" id="QIS24733.1"/>
    </source>
</evidence>
<dbReference type="AlphaFoldDB" id="A0A6G9ZH66"/>
<sequence length="341" mass="38431">MRRLSPGQQEALRMRVVAALRDGMTGAEACRVFGVSENSIRNWKARYAFGGVEGLESRRPGRKSGQARKLTPDREAALVEAIIEFEPEQLELDGKLWTRRKVAALARRLFGVSYTERGMGKLLRRIGLSFQRPDRRAIEANPEAMTEWVERTYPALVERAESEGAVILFADQVGVRPDHLSGSTWGRVGQTPAVARTGKRFSLNAMSAISPRGDMRFTVFAGRFDTTEFLTFCKRLIAGYNGTKIFLVLDGHPVHRSKATKVWMAEHAEQIELHHLPPYAPHLNPDELVNADLKRVLADKTITGRDQMELAVRSFFRRVQKLPGQVRGYFEAPHTIYTSTN</sequence>
<evidence type="ECO:0000313" key="7">
    <source>
        <dbReference type="EMBL" id="QIS24738.1"/>
    </source>
</evidence>
<dbReference type="Pfam" id="PF13518">
    <property type="entry name" value="HTH_28"/>
    <property type="match status" value="1"/>
</dbReference>
<dbReference type="InterPro" id="IPR025959">
    <property type="entry name" value="Winged_HTH_dom"/>
</dbReference>
<dbReference type="SUPFAM" id="SSF46689">
    <property type="entry name" value="Homeodomain-like"/>
    <property type="match status" value="1"/>
</dbReference>
<dbReference type="GO" id="GO:0003676">
    <property type="term" value="F:nucleic acid binding"/>
    <property type="evidence" value="ECO:0007669"/>
    <property type="project" value="InterPro"/>
</dbReference>
<dbReference type="EMBL" id="CP046173">
    <property type="protein sequence ID" value="QIS24733.1"/>
    <property type="molecule type" value="Genomic_DNA"/>
</dbReference>
<evidence type="ECO:0000313" key="4">
    <source>
        <dbReference type="EMBL" id="QIS24728.1"/>
    </source>
</evidence>
<dbReference type="InterPro" id="IPR055247">
    <property type="entry name" value="InsJ-like_HTH"/>
</dbReference>
<feature type="domain" description="Insertion element IS150 protein InsJ-like helix-turn-helix" evidence="2">
    <location>
        <begin position="13"/>
        <end position="63"/>
    </location>
</feature>
<accession>A0A6G9ZH66</accession>
<evidence type="ECO:0000259" key="1">
    <source>
        <dbReference type="Pfam" id="PF13358"/>
    </source>
</evidence>
<dbReference type="InterPro" id="IPR009057">
    <property type="entry name" value="Homeodomain-like_sf"/>
</dbReference>
<evidence type="ECO:0000313" key="13">
    <source>
        <dbReference type="Proteomes" id="UP000500953"/>
    </source>
</evidence>
<dbReference type="Pfam" id="PF13358">
    <property type="entry name" value="DDE_3"/>
    <property type="match status" value="1"/>
</dbReference>
<dbReference type="EMBL" id="CP046173">
    <property type="protein sequence ID" value="QIS24748.1"/>
    <property type="molecule type" value="Genomic_DNA"/>
</dbReference>
<dbReference type="Pfam" id="PF13592">
    <property type="entry name" value="HTH_33"/>
    <property type="match status" value="1"/>
</dbReference>
<dbReference type="Gene3D" id="3.30.420.10">
    <property type="entry name" value="Ribonuclease H-like superfamily/Ribonuclease H"/>
    <property type="match status" value="1"/>
</dbReference>
<dbReference type="InterPro" id="IPR036397">
    <property type="entry name" value="RNaseH_sf"/>
</dbReference>
<feature type="domain" description="Tc1-like transposase DDE" evidence="1">
    <location>
        <begin position="167"/>
        <end position="304"/>
    </location>
</feature>
<dbReference type="NCBIfam" id="NF033545">
    <property type="entry name" value="transpos_IS630"/>
    <property type="match status" value="1"/>
</dbReference>
<evidence type="ECO:0000313" key="11">
    <source>
        <dbReference type="EMBL" id="QIS24766.1"/>
    </source>
</evidence>
<dbReference type="EMBL" id="CP046173">
    <property type="protein sequence ID" value="QIS24750.1"/>
    <property type="molecule type" value="Genomic_DNA"/>
</dbReference>
<organism evidence="8 13">
    <name type="scientific">Nocardia terpenica</name>
    <dbReference type="NCBI Taxonomy" id="455432"/>
    <lineage>
        <taxon>Bacteria</taxon>
        <taxon>Bacillati</taxon>
        <taxon>Actinomycetota</taxon>
        <taxon>Actinomycetes</taxon>
        <taxon>Mycobacteriales</taxon>
        <taxon>Nocardiaceae</taxon>
        <taxon>Nocardia</taxon>
    </lineage>
</organism>
<dbReference type="InterPro" id="IPR036388">
    <property type="entry name" value="WH-like_DNA-bd_sf"/>
</dbReference>